<comment type="caution">
    <text evidence="1">The sequence shown here is derived from an EMBL/GenBank/DDBJ whole genome shotgun (WGS) entry which is preliminary data.</text>
</comment>
<reference evidence="1" key="1">
    <citation type="submission" date="2024-12" db="EMBL/GenBank/DDBJ databases">
        <title>Comparative genomics and development of molecular markers within Purpureocillium lilacinum and among Purpureocillium species.</title>
        <authorList>
            <person name="Yeh Z.-Y."/>
            <person name="Ni N.-T."/>
            <person name="Lo P.-H."/>
            <person name="Mushyakhwo K."/>
            <person name="Lin C.-F."/>
            <person name="Nai Y.-S."/>
        </authorList>
    </citation>
    <scope>NUCLEOTIDE SEQUENCE</scope>
    <source>
        <strain evidence="1">NCHU-NPUST-175</strain>
    </source>
</reference>
<protein>
    <submittedName>
        <fullName evidence="1">Uncharacterized protein</fullName>
    </submittedName>
</protein>
<proteinExistence type="predicted"/>
<evidence type="ECO:0000313" key="1">
    <source>
        <dbReference type="EMBL" id="KAL3965253.1"/>
    </source>
</evidence>
<evidence type="ECO:0000313" key="2">
    <source>
        <dbReference type="Proteomes" id="UP001638806"/>
    </source>
</evidence>
<sequence length="182" mass="19876">MVSRWQLRGAARRQVSRRGPDCAPDTYDSTGEPFLVSRQLQESIDGRCAKRPARRETGGWTGLMVAVLATGLGGAKKPMSNAISALGFPVRIAESRHLITIWCRVRDSHVPHPYGHATRAWVEIEVEIDIPSMPIVTSYSNGRDAGNASCGIRLDVHLPGSRAGPPYYTSVVLCDIDRPINA</sequence>
<gene>
    <name evidence="1" type="ORF">ACCO45_002257</name>
</gene>
<keyword evidence="2" id="KW-1185">Reference proteome</keyword>
<organism evidence="1 2">
    <name type="scientific">Purpureocillium lilacinum</name>
    <name type="common">Paecilomyces lilacinus</name>
    <dbReference type="NCBI Taxonomy" id="33203"/>
    <lineage>
        <taxon>Eukaryota</taxon>
        <taxon>Fungi</taxon>
        <taxon>Dikarya</taxon>
        <taxon>Ascomycota</taxon>
        <taxon>Pezizomycotina</taxon>
        <taxon>Sordariomycetes</taxon>
        <taxon>Hypocreomycetidae</taxon>
        <taxon>Hypocreales</taxon>
        <taxon>Ophiocordycipitaceae</taxon>
        <taxon>Purpureocillium</taxon>
    </lineage>
</organism>
<name>A0ACC4EAN0_PURLI</name>
<dbReference type="EMBL" id="JBGNUJ010000002">
    <property type="protein sequence ID" value="KAL3965253.1"/>
    <property type="molecule type" value="Genomic_DNA"/>
</dbReference>
<accession>A0ACC4EAN0</accession>
<dbReference type="Proteomes" id="UP001638806">
    <property type="component" value="Unassembled WGS sequence"/>
</dbReference>